<dbReference type="VEuPathDB" id="VectorBase:CPIJ012558"/>
<proteinExistence type="predicted"/>
<accession>B0WZ04</accession>
<dbReference type="OrthoDB" id="8179976at2759"/>
<dbReference type="Proteomes" id="UP000002320">
    <property type="component" value="Unassembled WGS sequence"/>
</dbReference>
<dbReference type="FunCoup" id="B0WZ04">
    <property type="interactions" value="56"/>
</dbReference>
<dbReference type="eggNOG" id="ENOG502T0SD">
    <property type="taxonomic scope" value="Eukaryota"/>
</dbReference>
<dbReference type="EMBL" id="DS232202">
    <property type="protein sequence ID" value="EDS37318.1"/>
    <property type="molecule type" value="Genomic_DNA"/>
</dbReference>
<name>B0WZ04_CULQU</name>
<sequence>MDSLEPDPNSDASFIDYGTLRVSKKSRNLFVIAGYFEYLQNLDDDTKVMYAIYLNDNKKPMISGEKGYCQVLEGDSGVMHRLRELSNLPPRGTCPFPRGKYTINNYELDDTQLPIAVPPGQYSLVMKMVEANQVKAGYTIKVTIK</sequence>
<keyword evidence="3" id="KW-1185">Reference proteome</keyword>
<dbReference type="KEGG" id="cqu:CpipJ_CPIJ012558"/>
<dbReference type="OMA" id="KPFCQFI"/>
<dbReference type="STRING" id="7176.B0WZ04"/>
<dbReference type="Pfam" id="PF06477">
    <property type="entry name" value="DUF1091"/>
    <property type="match status" value="1"/>
</dbReference>
<reference evidence="2" key="2">
    <citation type="submission" date="2020-05" db="UniProtKB">
        <authorList>
            <consortium name="EnsemblMetazoa"/>
        </authorList>
    </citation>
    <scope>IDENTIFICATION</scope>
    <source>
        <strain evidence="2">JHB</strain>
    </source>
</reference>
<dbReference type="HOGENOM" id="CLU_1541348_0_0_1"/>
<organism>
    <name type="scientific">Culex quinquefasciatus</name>
    <name type="common">Southern house mosquito</name>
    <name type="synonym">Culex pungens</name>
    <dbReference type="NCBI Taxonomy" id="7176"/>
    <lineage>
        <taxon>Eukaryota</taxon>
        <taxon>Metazoa</taxon>
        <taxon>Ecdysozoa</taxon>
        <taxon>Arthropoda</taxon>
        <taxon>Hexapoda</taxon>
        <taxon>Insecta</taxon>
        <taxon>Pterygota</taxon>
        <taxon>Neoptera</taxon>
        <taxon>Endopterygota</taxon>
        <taxon>Diptera</taxon>
        <taxon>Nematocera</taxon>
        <taxon>Culicoidea</taxon>
        <taxon>Culicidae</taxon>
        <taxon>Culicinae</taxon>
        <taxon>Culicini</taxon>
        <taxon>Culex</taxon>
        <taxon>Culex</taxon>
    </lineage>
</organism>
<evidence type="ECO:0008006" key="4">
    <source>
        <dbReference type="Google" id="ProtNLM"/>
    </source>
</evidence>
<dbReference type="InterPro" id="IPR010512">
    <property type="entry name" value="DUF1091"/>
</dbReference>
<dbReference type="EnsemblMetazoa" id="CPIJ012558-RA">
    <property type="protein sequence ID" value="CPIJ012558-PA"/>
    <property type="gene ID" value="CPIJ012558"/>
</dbReference>
<dbReference type="PANTHER" id="PTHR21112:SF13">
    <property type="entry name" value="CHEMOSENSORY PROTEIN A 7A"/>
    <property type="match status" value="1"/>
</dbReference>
<evidence type="ECO:0000313" key="1">
    <source>
        <dbReference type="EMBL" id="EDS37318.1"/>
    </source>
</evidence>
<reference evidence="1" key="1">
    <citation type="submission" date="2007-03" db="EMBL/GenBank/DDBJ databases">
        <title>Annotation of Culex pipiens quinquefasciatus.</title>
        <authorList>
            <consortium name="The Broad Institute Genome Sequencing Platform"/>
            <person name="Atkinson P.W."/>
            <person name="Hemingway J."/>
            <person name="Christensen B.M."/>
            <person name="Higgs S."/>
            <person name="Kodira C."/>
            <person name="Hannick L."/>
            <person name="Megy K."/>
            <person name="O'Leary S."/>
            <person name="Pearson M."/>
            <person name="Haas B.J."/>
            <person name="Mauceli E."/>
            <person name="Wortman J.R."/>
            <person name="Lee N.H."/>
            <person name="Guigo R."/>
            <person name="Stanke M."/>
            <person name="Alvarado L."/>
            <person name="Amedeo P."/>
            <person name="Antoine C.H."/>
            <person name="Arensburger P."/>
            <person name="Bidwell S.L."/>
            <person name="Crawford M."/>
            <person name="Camaro F."/>
            <person name="Devon K."/>
            <person name="Engels R."/>
            <person name="Hammond M."/>
            <person name="Howarth C."/>
            <person name="Koehrsen M."/>
            <person name="Lawson D."/>
            <person name="Montgomery P."/>
            <person name="Nene V."/>
            <person name="Nusbaum C."/>
            <person name="Puiu D."/>
            <person name="Romero-Severson J."/>
            <person name="Severson D.W."/>
            <person name="Shumway M."/>
            <person name="Sisk P."/>
            <person name="Stolte C."/>
            <person name="Zeng Q."/>
            <person name="Eisenstadt E."/>
            <person name="Fraser-Liggett C."/>
            <person name="Strausberg R."/>
            <person name="Galagan J."/>
            <person name="Birren B."/>
            <person name="Collins F.H."/>
        </authorList>
    </citation>
    <scope>NUCLEOTIDE SEQUENCE [LARGE SCALE GENOMIC DNA]</scope>
    <source>
        <strain evidence="1">JHB</strain>
    </source>
</reference>
<dbReference type="PANTHER" id="PTHR21112">
    <property type="entry name" value="CHEMOSENSORY PROTEIN A 29A-RELATED"/>
    <property type="match status" value="1"/>
</dbReference>
<dbReference type="InParanoid" id="B0WZ04"/>
<dbReference type="VEuPathDB" id="VectorBase:CQUJHB005910"/>
<evidence type="ECO:0000313" key="2">
    <source>
        <dbReference type="EnsemblMetazoa" id="CPIJ012558-PA"/>
    </source>
</evidence>
<protein>
    <recommendedName>
        <fullName evidence="4">MD-2-related lipid-recognition domain-containing protein</fullName>
    </recommendedName>
</protein>
<dbReference type="AlphaFoldDB" id="B0WZ04"/>
<evidence type="ECO:0000313" key="3">
    <source>
        <dbReference type="Proteomes" id="UP000002320"/>
    </source>
</evidence>
<gene>
    <name evidence="2" type="primary">6045228</name>
    <name evidence="1" type="ORF">CpipJ_CPIJ012558</name>
</gene>